<reference evidence="1 2" key="1">
    <citation type="submission" date="2013-11" db="EMBL/GenBank/DDBJ databases">
        <title>Genomic analysis of Pelistega sp. HM-7.</title>
        <authorList>
            <person name="Kumbhare S.V."/>
            <person name="Shetty S.A."/>
            <person name="Sharma O."/>
            <person name="Dhotre D.P."/>
        </authorList>
    </citation>
    <scope>NUCLEOTIDE SEQUENCE [LARGE SCALE GENOMIC DNA]</scope>
    <source>
        <strain evidence="1 2">HM-7</strain>
    </source>
</reference>
<organism evidence="1 2">
    <name type="scientific">Pelistega indica</name>
    <dbReference type="NCBI Taxonomy" id="1414851"/>
    <lineage>
        <taxon>Bacteria</taxon>
        <taxon>Pseudomonadati</taxon>
        <taxon>Pseudomonadota</taxon>
        <taxon>Betaproteobacteria</taxon>
        <taxon>Burkholderiales</taxon>
        <taxon>Alcaligenaceae</taxon>
        <taxon>Pelistega</taxon>
    </lineage>
</organism>
<proteinExistence type="predicted"/>
<name>V8G8B1_9BURK</name>
<accession>V8G8B1</accession>
<sequence>MSISGTGQPTDPIIISVDPTDTAGAYAISADPTTITVTGKGTSIQDPITIGLKPVITAGKKGNFTINSYGQIIGYADTGEAVVNVVGESPIKTSKLGDTVRVSLDMDSLWTLLNSRAADDAINGIAAGSFETRDGKLVSYDRLGRIVSVENIPKTGTDDGDAGGTN</sequence>
<comment type="caution">
    <text evidence="1">The sequence shown here is derived from an EMBL/GenBank/DDBJ whole genome shotgun (WGS) entry which is preliminary data.</text>
</comment>
<evidence type="ECO:0000313" key="2">
    <source>
        <dbReference type="Proteomes" id="UP000018766"/>
    </source>
</evidence>
<gene>
    <name evidence="1" type="ORF">V757_02185</name>
</gene>
<dbReference type="Proteomes" id="UP000018766">
    <property type="component" value="Unassembled WGS sequence"/>
</dbReference>
<protein>
    <submittedName>
        <fullName evidence="1">Uncharacterized protein</fullName>
    </submittedName>
</protein>
<evidence type="ECO:0000313" key="1">
    <source>
        <dbReference type="EMBL" id="ETD72769.1"/>
    </source>
</evidence>
<dbReference type="AlphaFoldDB" id="V8G8B1"/>
<dbReference type="RefSeq" id="WP_023949435.1">
    <property type="nucleotide sequence ID" value="NZ_AYSV01000020.1"/>
</dbReference>
<keyword evidence="2" id="KW-1185">Reference proteome</keyword>
<dbReference type="EMBL" id="AYSV01000020">
    <property type="protein sequence ID" value="ETD72769.1"/>
    <property type="molecule type" value="Genomic_DNA"/>
</dbReference>